<comment type="pathway">
    <text evidence="2 9">Cofactor biosynthesis; adenosylcobalamin biosynthesis.</text>
</comment>
<feature type="transmembrane region" description="Helical" evidence="9">
    <location>
        <begin position="298"/>
        <end position="318"/>
    </location>
</feature>
<evidence type="ECO:0000313" key="11">
    <source>
        <dbReference type="Proteomes" id="UP000321062"/>
    </source>
</evidence>
<sequence length="322" mass="34792">MHAFLAPLAFLLERFVGYPRLLLDAIGHPVMWYGRLIDYLEVRLNKPERADTERQQAGMVALAVLVGVTLVASLVVVRVLALIEHGWVIETLLAIPFLAQKQLGDMVRSVSRALGISLADGREAVSHIVGRDTSNLDEAGVSRAAIESLAENASDGVIAPLFWLVIFGLPGIAVYKAINTADSMIGHLDDRYRDFGWASAKLDDLVNWIPARLTAMLLTAACFLVPGASPSSAWKAARRDARGHKSPNAGWPEAAMAGALGFALGGPRDYDGETIELPTMGEGRRDLRGSDIDRALGLYRAMLNVTLVVTVLVALLRWSGGF</sequence>
<dbReference type="GO" id="GO:0005886">
    <property type="term" value="C:plasma membrane"/>
    <property type="evidence" value="ECO:0007669"/>
    <property type="project" value="UniProtKB-SubCell"/>
</dbReference>
<feature type="transmembrane region" description="Helical" evidence="9">
    <location>
        <begin position="59"/>
        <end position="83"/>
    </location>
</feature>
<dbReference type="EMBL" id="CP041690">
    <property type="protein sequence ID" value="QEE18794.1"/>
    <property type="molecule type" value="Genomic_DNA"/>
</dbReference>
<keyword evidence="4 9" id="KW-1003">Cell membrane</keyword>
<accession>A0A5B9DI36</accession>
<evidence type="ECO:0000256" key="9">
    <source>
        <dbReference type="HAMAP-Rule" id="MF_00024"/>
    </source>
</evidence>
<keyword evidence="5 9" id="KW-0169">Cobalamin biosynthesis</keyword>
<keyword evidence="6 9" id="KW-0812">Transmembrane</keyword>
<feature type="transmembrane region" description="Helical" evidence="9">
    <location>
        <begin position="157"/>
        <end position="178"/>
    </location>
</feature>
<gene>
    <name evidence="9 10" type="primary">cobD</name>
    <name evidence="10" type="ORF">FNA67_00730</name>
</gene>
<dbReference type="NCBIfam" id="TIGR00380">
    <property type="entry name" value="cobal_cbiB"/>
    <property type="match status" value="1"/>
</dbReference>
<organism evidence="10 11">
    <name type="scientific">Paradevosia tibetensis</name>
    <dbReference type="NCBI Taxonomy" id="1447062"/>
    <lineage>
        <taxon>Bacteria</taxon>
        <taxon>Pseudomonadati</taxon>
        <taxon>Pseudomonadota</taxon>
        <taxon>Alphaproteobacteria</taxon>
        <taxon>Hyphomicrobiales</taxon>
        <taxon>Devosiaceae</taxon>
        <taxon>Paradevosia</taxon>
    </lineage>
</organism>
<comment type="caution">
    <text evidence="9">Lacks conserved residue(s) required for the propagation of feature annotation.</text>
</comment>
<comment type="function">
    <text evidence="9">Converts cobyric acid to cobinamide by the addition of aminopropanol on the F carboxylic group.</text>
</comment>
<dbReference type="OrthoDB" id="9811967at2"/>
<keyword evidence="11" id="KW-1185">Reference proteome</keyword>
<evidence type="ECO:0000256" key="7">
    <source>
        <dbReference type="ARBA" id="ARBA00022989"/>
    </source>
</evidence>
<evidence type="ECO:0000313" key="10">
    <source>
        <dbReference type="EMBL" id="QEE18794.1"/>
    </source>
</evidence>
<dbReference type="HAMAP" id="MF_00024">
    <property type="entry name" value="CobD_CbiB"/>
    <property type="match status" value="1"/>
</dbReference>
<comment type="subcellular location">
    <subcellularLocation>
        <location evidence="1 9">Cell membrane</location>
        <topology evidence="1 9">Multi-pass membrane protein</topology>
    </subcellularLocation>
</comment>
<evidence type="ECO:0000256" key="2">
    <source>
        <dbReference type="ARBA" id="ARBA00004953"/>
    </source>
</evidence>
<dbReference type="GO" id="GO:0015420">
    <property type="term" value="F:ABC-type vitamin B12 transporter activity"/>
    <property type="evidence" value="ECO:0007669"/>
    <property type="project" value="UniProtKB-UniRule"/>
</dbReference>
<dbReference type="PANTHER" id="PTHR34308:SF1">
    <property type="entry name" value="COBALAMIN BIOSYNTHESIS PROTEIN CBIB"/>
    <property type="match status" value="1"/>
</dbReference>
<dbReference type="GO" id="GO:0048472">
    <property type="term" value="F:threonine-phosphate decarboxylase activity"/>
    <property type="evidence" value="ECO:0007669"/>
    <property type="project" value="InterPro"/>
</dbReference>
<dbReference type="PANTHER" id="PTHR34308">
    <property type="entry name" value="COBALAMIN BIOSYNTHESIS PROTEIN CBIB"/>
    <property type="match status" value="1"/>
</dbReference>
<evidence type="ECO:0000256" key="5">
    <source>
        <dbReference type="ARBA" id="ARBA00022573"/>
    </source>
</evidence>
<evidence type="ECO:0000256" key="8">
    <source>
        <dbReference type="ARBA" id="ARBA00023136"/>
    </source>
</evidence>
<dbReference type="UniPathway" id="UPA00148"/>
<evidence type="ECO:0000256" key="6">
    <source>
        <dbReference type="ARBA" id="ARBA00022692"/>
    </source>
</evidence>
<evidence type="ECO:0000256" key="1">
    <source>
        <dbReference type="ARBA" id="ARBA00004651"/>
    </source>
</evidence>
<keyword evidence="7 9" id="KW-1133">Transmembrane helix</keyword>
<evidence type="ECO:0000256" key="3">
    <source>
        <dbReference type="ARBA" id="ARBA00006263"/>
    </source>
</evidence>
<dbReference type="KEGG" id="yti:FNA67_00730"/>
<dbReference type="AlphaFoldDB" id="A0A5B9DI36"/>
<protein>
    <recommendedName>
        <fullName evidence="9">Cobalamin biosynthesis protein CobD</fullName>
    </recommendedName>
</protein>
<keyword evidence="8 9" id="KW-0472">Membrane</keyword>
<evidence type="ECO:0000256" key="4">
    <source>
        <dbReference type="ARBA" id="ARBA00022475"/>
    </source>
</evidence>
<proteinExistence type="inferred from homology"/>
<dbReference type="Proteomes" id="UP000321062">
    <property type="component" value="Chromosome"/>
</dbReference>
<reference evidence="10 11" key="1">
    <citation type="journal article" date="2015" name="Int. J. Syst. Evol. Microbiol.">
        <title>Youhaiella tibetensis gen. nov., sp. nov., isolated from subsurface sediment.</title>
        <authorList>
            <person name="Wang Y.X."/>
            <person name="Huang F.Q."/>
            <person name="Nogi Y."/>
            <person name="Pang S.J."/>
            <person name="Wang P.K."/>
            <person name="Lv J."/>
        </authorList>
    </citation>
    <scope>NUCLEOTIDE SEQUENCE [LARGE SCALE GENOMIC DNA]</scope>
    <source>
        <strain evidence="11">fig4</strain>
    </source>
</reference>
<comment type="similarity">
    <text evidence="3 9">Belongs to the CobD/CbiB family.</text>
</comment>
<dbReference type="GO" id="GO:0009236">
    <property type="term" value="P:cobalamin biosynthetic process"/>
    <property type="evidence" value="ECO:0007669"/>
    <property type="project" value="UniProtKB-UniRule"/>
</dbReference>
<name>A0A5B9DI36_9HYPH</name>
<dbReference type="RefSeq" id="WP_147654711.1">
    <property type="nucleotide sequence ID" value="NZ_BMFM01000001.1"/>
</dbReference>
<dbReference type="Pfam" id="PF03186">
    <property type="entry name" value="CobD_Cbib"/>
    <property type="match status" value="1"/>
</dbReference>
<dbReference type="InterPro" id="IPR004485">
    <property type="entry name" value="Cobalamin_biosynth_CobD/CbiB"/>
</dbReference>